<evidence type="ECO:0000313" key="2">
    <source>
        <dbReference type="EMBL" id="KAJ7757212.1"/>
    </source>
</evidence>
<feature type="compositionally biased region" description="Basic residues" evidence="1">
    <location>
        <begin position="20"/>
        <end position="30"/>
    </location>
</feature>
<name>A0AAD7J7B9_9AGAR</name>
<gene>
    <name evidence="2" type="ORF">DFH07DRAFT_772922</name>
</gene>
<feature type="compositionally biased region" description="Low complexity" evidence="1">
    <location>
        <begin position="40"/>
        <end position="55"/>
    </location>
</feature>
<evidence type="ECO:0000313" key="3">
    <source>
        <dbReference type="Proteomes" id="UP001215280"/>
    </source>
</evidence>
<organism evidence="2 3">
    <name type="scientific">Mycena maculata</name>
    <dbReference type="NCBI Taxonomy" id="230809"/>
    <lineage>
        <taxon>Eukaryota</taxon>
        <taxon>Fungi</taxon>
        <taxon>Dikarya</taxon>
        <taxon>Basidiomycota</taxon>
        <taxon>Agaricomycotina</taxon>
        <taxon>Agaricomycetes</taxon>
        <taxon>Agaricomycetidae</taxon>
        <taxon>Agaricales</taxon>
        <taxon>Marasmiineae</taxon>
        <taxon>Mycenaceae</taxon>
        <taxon>Mycena</taxon>
    </lineage>
</organism>
<comment type="caution">
    <text evidence="2">The sequence shown here is derived from an EMBL/GenBank/DDBJ whole genome shotgun (WGS) entry which is preliminary data.</text>
</comment>
<dbReference type="Proteomes" id="UP001215280">
    <property type="component" value="Unassembled WGS sequence"/>
</dbReference>
<reference evidence="2" key="1">
    <citation type="submission" date="2023-03" db="EMBL/GenBank/DDBJ databases">
        <title>Massive genome expansion in bonnet fungi (Mycena s.s.) driven by repeated elements and novel gene families across ecological guilds.</title>
        <authorList>
            <consortium name="Lawrence Berkeley National Laboratory"/>
            <person name="Harder C.B."/>
            <person name="Miyauchi S."/>
            <person name="Viragh M."/>
            <person name="Kuo A."/>
            <person name="Thoen E."/>
            <person name="Andreopoulos B."/>
            <person name="Lu D."/>
            <person name="Skrede I."/>
            <person name="Drula E."/>
            <person name="Henrissat B."/>
            <person name="Morin E."/>
            <person name="Kohler A."/>
            <person name="Barry K."/>
            <person name="LaButti K."/>
            <person name="Morin E."/>
            <person name="Salamov A."/>
            <person name="Lipzen A."/>
            <person name="Mereny Z."/>
            <person name="Hegedus B."/>
            <person name="Baldrian P."/>
            <person name="Stursova M."/>
            <person name="Weitz H."/>
            <person name="Taylor A."/>
            <person name="Grigoriev I.V."/>
            <person name="Nagy L.G."/>
            <person name="Martin F."/>
            <person name="Kauserud H."/>
        </authorList>
    </citation>
    <scope>NUCLEOTIDE SEQUENCE</scope>
    <source>
        <strain evidence="2">CBHHK188m</strain>
    </source>
</reference>
<protein>
    <submittedName>
        <fullName evidence="2">Uncharacterized protein</fullName>
    </submittedName>
</protein>
<dbReference type="EMBL" id="JARJLG010000059">
    <property type="protein sequence ID" value="KAJ7757212.1"/>
    <property type="molecule type" value="Genomic_DNA"/>
</dbReference>
<keyword evidence="3" id="KW-1185">Reference proteome</keyword>
<sequence length="141" mass="15252">MSGKVDNLTAGARGSGGRAWPKRAGRPGRAARREQGARGGTRARAGGAPLSEQEGAGAGQGAGRCWRLSKFLHIRSPTFPVTCQTAHGSWTIALWTRTHELSKLIAVPKVQTKNSRFGIFSKNSRYLSIFWFQAVFTLKAV</sequence>
<dbReference type="AlphaFoldDB" id="A0AAD7J7B9"/>
<proteinExistence type="predicted"/>
<evidence type="ECO:0000256" key="1">
    <source>
        <dbReference type="SAM" id="MobiDB-lite"/>
    </source>
</evidence>
<feature type="region of interest" description="Disordered" evidence="1">
    <location>
        <begin position="1"/>
        <end position="61"/>
    </location>
</feature>
<accession>A0AAD7J7B9</accession>